<keyword evidence="13" id="KW-1185">Reference proteome</keyword>
<feature type="signal peptide" evidence="2">
    <location>
        <begin position="1"/>
        <end position="22"/>
    </location>
</feature>
<feature type="domain" description="Inosine/uridine-preferring nucleoside hydrolase" evidence="3">
    <location>
        <begin position="30"/>
        <end position="264"/>
    </location>
</feature>
<reference evidence="5 13" key="1">
    <citation type="submission" date="2024-02" db="EMBL/GenBank/DDBJ databases">
        <authorList>
            <person name="Chen Y."/>
            <person name="Shah S."/>
            <person name="Dougan E. K."/>
            <person name="Thang M."/>
            <person name="Chan C."/>
        </authorList>
    </citation>
    <scope>NUCLEOTIDE SEQUENCE [LARGE SCALE GENOMIC DNA]</scope>
</reference>
<dbReference type="Gene3D" id="3.90.245.10">
    <property type="entry name" value="Ribonucleoside hydrolase-like"/>
    <property type="match status" value="1"/>
</dbReference>
<evidence type="ECO:0000313" key="10">
    <source>
        <dbReference type="EMBL" id="CAK9099780.1"/>
    </source>
</evidence>
<dbReference type="PANTHER" id="PTHR43264:SF1">
    <property type="entry name" value="INOSINE_URIDINE-PREFERRING NUCLEOSIDE HYDROLASE DOMAIN-CONTAINING PROTEIN"/>
    <property type="match status" value="1"/>
</dbReference>
<evidence type="ECO:0000313" key="7">
    <source>
        <dbReference type="EMBL" id="CAK9069819.1"/>
    </source>
</evidence>
<dbReference type="EMBL" id="CAXAMM010019358">
    <property type="protein sequence ID" value="CAK9045539.1"/>
    <property type="molecule type" value="Genomic_DNA"/>
</dbReference>
<evidence type="ECO:0000256" key="1">
    <source>
        <dbReference type="ARBA" id="ARBA00009176"/>
    </source>
</evidence>
<evidence type="ECO:0000313" key="12">
    <source>
        <dbReference type="EMBL" id="CAK9101463.1"/>
    </source>
</evidence>
<evidence type="ECO:0000313" key="13">
    <source>
        <dbReference type="Proteomes" id="UP001642464"/>
    </source>
</evidence>
<dbReference type="EMBL" id="CAXAMM010041511">
    <property type="protein sequence ID" value="CAK9099780.1"/>
    <property type="molecule type" value="Genomic_DNA"/>
</dbReference>
<evidence type="ECO:0000313" key="4">
    <source>
        <dbReference type="EMBL" id="CAK9045539.1"/>
    </source>
</evidence>
<evidence type="ECO:0000313" key="8">
    <source>
        <dbReference type="EMBL" id="CAK9092548.1"/>
    </source>
</evidence>
<comment type="similarity">
    <text evidence="1">Belongs to the IUNH family.</text>
</comment>
<dbReference type="Pfam" id="PF01156">
    <property type="entry name" value="IU_nuc_hydro"/>
    <property type="match status" value="1"/>
</dbReference>
<organism evidence="5 13">
    <name type="scientific">Durusdinium trenchii</name>
    <dbReference type="NCBI Taxonomy" id="1381693"/>
    <lineage>
        <taxon>Eukaryota</taxon>
        <taxon>Sar</taxon>
        <taxon>Alveolata</taxon>
        <taxon>Dinophyceae</taxon>
        <taxon>Suessiales</taxon>
        <taxon>Symbiodiniaceae</taxon>
        <taxon>Durusdinium</taxon>
    </lineage>
</organism>
<evidence type="ECO:0000313" key="5">
    <source>
        <dbReference type="EMBL" id="CAK9066897.1"/>
    </source>
</evidence>
<dbReference type="EMBL" id="CAXAMM010041833">
    <property type="protein sequence ID" value="CAK9101463.1"/>
    <property type="molecule type" value="Genomic_DNA"/>
</dbReference>
<keyword evidence="5" id="KW-0378">Hydrolase</keyword>
<proteinExistence type="inferred from homology"/>
<evidence type="ECO:0000313" key="11">
    <source>
        <dbReference type="EMBL" id="CAK9099783.1"/>
    </source>
</evidence>
<dbReference type="EMBL" id="CAXAMM010030669">
    <property type="protein sequence ID" value="CAK9066897.1"/>
    <property type="molecule type" value="Genomic_DNA"/>
</dbReference>
<gene>
    <name evidence="4" type="ORF">SCF082_LOCUS25729</name>
    <name evidence="5" type="ORF">SCF082_LOCUS33963</name>
    <name evidence="6" type="ORF">SCF082_LOCUS34579</name>
    <name evidence="7" type="ORF">SCF082_LOCUS34874</name>
    <name evidence="8" type="ORF">SCF082_LOCUS43550</name>
    <name evidence="9" type="ORF">SCF082_LOCUS46562</name>
    <name evidence="10" type="ORF">SCF082_LOCUS46719</name>
    <name evidence="11" type="ORF">SCF082_LOCUS46720</name>
    <name evidence="12" type="ORF">SCF082_LOCUS47446</name>
</gene>
<dbReference type="InterPro" id="IPR036452">
    <property type="entry name" value="Ribo_hydro-like"/>
</dbReference>
<evidence type="ECO:0000313" key="9">
    <source>
        <dbReference type="EMBL" id="CAK9099422.1"/>
    </source>
</evidence>
<dbReference type="SUPFAM" id="SSF53590">
    <property type="entry name" value="Nucleoside hydrolase"/>
    <property type="match status" value="1"/>
</dbReference>
<dbReference type="EMBL" id="CAXAMM010041512">
    <property type="protein sequence ID" value="CAK9099783.1"/>
    <property type="molecule type" value="Genomic_DNA"/>
</dbReference>
<comment type="caution">
    <text evidence="5">The sequence shown here is derived from an EMBL/GenBank/DDBJ whole genome shotgun (WGS) entry which is preliminary data.</text>
</comment>
<dbReference type="InterPro" id="IPR001910">
    <property type="entry name" value="Inosine/uridine_hydrolase_dom"/>
</dbReference>
<dbReference type="EMBL" id="CAXAMM010041445">
    <property type="protein sequence ID" value="CAK9099422.1"/>
    <property type="molecule type" value="Genomic_DNA"/>
</dbReference>
<dbReference type="EMBL" id="CAXAMM010031824">
    <property type="protein sequence ID" value="CAK9068793.1"/>
    <property type="molecule type" value="Genomic_DNA"/>
</dbReference>
<dbReference type="PANTHER" id="PTHR43264">
    <property type="match status" value="1"/>
</dbReference>
<accession>A0ABP0NSX5</accession>
<evidence type="ECO:0000259" key="3">
    <source>
        <dbReference type="Pfam" id="PF01156"/>
    </source>
</evidence>
<dbReference type="EMBL" id="CAXAMM010032502">
    <property type="protein sequence ID" value="CAK9069819.1"/>
    <property type="molecule type" value="Genomic_DNA"/>
</dbReference>
<dbReference type="EMBL" id="CAXAMM010040330">
    <property type="protein sequence ID" value="CAK9092548.1"/>
    <property type="molecule type" value="Genomic_DNA"/>
</dbReference>
<evidence type="ECO:0000313" key="6">
    <source>
        <dbReference type="EMBL" id="CAK9068793.1"/>
    </source>
</evidence>
<dbReference type="GO" id="GO:0016787">
    <property type="term" value="F:hydrolase activity"/>
    <property type="evidence" value="ECO:0007669"/>
    <property type="project" value="UniProtKB-KW"/>
</dbReference>
<evidence type="ECO:0000256" key="2">
    <source>
        <dbReference type="SAM" id="SignalP"/>
    </source>
</evidence>
<keyword evidence="2" id="KW-0732">Signal</keyword>
<sequence length="329" mass="35939">MRNFFLSLAITGLVVFTSTTRADDTTPVKMIFDTDIQGDVDDVGTVALLHALADRGEVDVLAMGVSCKNPWSPLCLDALNTYFGRPDIPLGVVKGEAFLKPSKYAQQIAEEFPHQLKSAEQAPDAVEVYRQALAEAEDGSVVMVSVGQLTNLANLLKSGPDSYSELSGEELVADKVKVWVCMGCKIPAGKEANIIHDPLPAKYAVEHWPTPIVFSGFEIGRDMLTGGALKSLPTSSPVRRAYELFNGIQPHNSYDQTAALYAIRGLDGGLDHLWDLHTTGYCHIDEKGANSWRESPNKDHAYLVEKAPKQEVAAVIEAFMLHEPETKQN</sequence>
<name>A0ABP0NSX5_9DINO</name>
<dbReference type="Proteomes" id="UP001642464">
    <property type="component" value="Unassembled WGS sequence"/>
</dbReference>
<feature type="chain" id="PRO_5045029391" evidence="2">
    <location>
        <begin position="23"/>
        <end position="329"/>
    </location>
</feature>
<protein>
    <submittedName>
        <fullName evidence="5">Nucleoside hydrolase</fullName>
    </submittedName>
</protein>